<sequence>MSLHSYLNDVYGPGTQEKKRKKKDKNKNSKKESKSYLNITESAQTIFPNSTAEASYGIKNKKKGDKNIWKNLDTNEVVTENQGIQNLPTEGQLSSGAYAGLQSAEDIDKQIKRKELLDGKMSSRQYEGSTTVFRDEKGRKVNDYGNYMKKEIRDEELREAVKRQEIVQLNMGELQLYMKNGSKSQPTQDTKKKQLEFEDPASMFDPKSNTRNVKMSALGRRLYEKLYPMNRFEITPGWRWDGVDRSNGFEKKWFAKQNELVEKKVQGYTLQEDY</sequence>
<evidence type="ECO:0000256" key="2">
    <source>
        <dbReference type="ARBA" id="ARBA00020644"/>
    </source>
</evidence>
<dbReference type="AlphaFoldDB" id="A0A7H9AZY5"/>
<gene>
    <name evidence="4" type="ORF">HG535_0B03380</name>
</gene>
<dbReference type="Pfam" id="PF09736">
    <property type="entry name" value="Bud13"/>
    <property type="match status" value="1"/>
</dbReference>
<name>A0A7H9AZY5_ZYGMR</name>
<dbReference type="GO" id="GO:0003723">
    <property type="term" value="F:RNA binding"/>
    <property type="evidence" value="ECO:0007669"/>
    <property type="project" value="TreeGrafter"/>
</dbReference>
<dbReference type="EMBL" id="CP058605">
    <property type="protein sequence ID" value="QLG71299.1"/>
    <property type="molecule type" value="Genomic_DNA"/>
</dbReference>
<dbReference type="PANTHER" id="PTHR31809">
    <property type="entry name" value="BUD13 HOMOLOG"/>
    <property type="match status" value="1"/>
</dbReference>
<dbReference type="GO" id="GO:0000398">
    <property type="term" value="P:mRNA splicing, via spliceosome"/>
    <property type="evidence" value="ECO:0007669"/>
    <property type="project" value="TreeGrafter"/>
</dbReference>
<reference evidence="4 5" key="1">
    <citation type="submission" date="2020-07" db="EMBL/GenBank/DDBJ databases">
        <title>The yeast mating-type switching endonuclease HO is a domesticated member of an unorthodox homing genetic element family.</title>
        <authorList>
            <person name="Coughlan A.Y."/>
            <person name="Lombardi L."/>
            <person name="Braun-Galleani S."/>
            <person name="Martos A.R."/>
            <person name="Galeote V."/>
            <person name="Bigey F."/>
            <person name="Dequin S."/>
            <person name="Byrne K.P."/>
            <person name="Wolfe K.H."/>
        </authorList>
    </citation>
    <scope>NUCLEOTIDE SEQUENCE [LARGE SCALE GENOMIC DNA]</scope>
    <source>
        <strain evidence="4 5">NRRL Y-6702</strain>
    </source>
</reference>
<protein>
    <recommendedName>
        <fullName evidence="2">Pre-mRNA-splicing factor CWC26</fullName>
    </recommendedName>
</protein>
<organism evidence="4 5">
    <name type="scientific">Zygotorulaspora mrakii</name>
    <name type="common">Zygosaccharomyces mrakii</name>
    <dbReference type="NCBI Taxonomy" id="42260"/>
    <lineage>
        <taxon>Eukaryota</taxon>
        <taxon>Fungi</taxon>
        <taxon>Dikarya</taxon>
        <taxon>Ascomycota</taxon>
        <taxon>Saccharomycotina</taxon>
        <taxon>Saccharomycetes</taxon>
        <taxon>Saccharomycetales</taxon>
        <taxon>Saccharomycetaceae</taxon>
        <taxon>Zygotorulaspora</taxon>
    </lineage>
</organism>
<dbReference type="KEGG" id="zmk:HG535_0B03380"/>
<dbReference type="GeneID" id="59234960"/>
<evidence type="ECO:0000256" key="1">
    <source>
        <dbReference type="ARBA" id="ARBA00011069"/>
    </source>
</evidence>
<comment type="similarity">
    <text evidence="1">Belongs to the CWC26 family.</text>
</comment>
<proteinExistence type="inferred from homology"/>
<dbReference type="GO" id="GO:0005684">
    <property type="term" value="C:U2-type spliceosomal complex"/>
    <property type="evidence" value="ECO:0007669"/>
    <property type="project" value="TreeGrafter"/>
</dbReference>
<dbReference type="InterPro" id="IPR051112">
    <property type="entry name" value="CWC26_splicing_factor"/>
</dbReference>
<dbReference type="PANTHER" id="PTHR31809:SF0">
    <property type="entry name" value="BUD13 HOMOLOG"/>
    <property type="match status" value="1"/>
</dbReference>
<dbReference type="RefSeq" id="XP_037143027.1">
    <property type="nucleotide sequence ID" value="XM_037287132.1"/>
</dbReference>
<keyword evidence="5" id="KW-1185">Reference proteome</keyword>
<evidence type="ECO:0000313" key="5">
    <source>
        <dbReference type="Proteomes" id="UP000509704"/>
    </source>
</evidence>
<dbReference type="Proteomes" id="UP000509704">
    <property type="component" value="Chromosome 2"/>
</dbReference>
<dbReference type="OrthoDB" id="6022at2759"/>
<feature type="region of interest" description="Disordered" evidence="3">
    <location>
        <begin position="1"/>
        <end position="36"/>
    </location>
</feature>
<accession>A0A7H9AZY5</accession>
<dbReference type="GO" id="GO:0070274">
    <property type="term" value="C:RES complex"/>
    <property type="evidence" value="ECO:0007669"/>
    <property type="project" value="TreeGrafter"/>
</dbReference>
<evidence type="ECO:0000256" key="3">
    <source>
        <dbReference type="SAM" id="MobiDB-lite"/>
    </source>
</evidence>
<evidence type="ECO:0000313" key="4">
    <source>
        <dbReference type="EMBL" id="QLG71299.1"/>
    </source>
</evidence>
<dbReference type="InterPro" id="IPR018609">
    <property type="entry name" value="Bud13"/>
</dbReference>